<dbReference type="InterPro" id="IPR015424">
    <property type="entry name" value="PyrdxlP-dep_Trfase"/>
</dbReference>
<dbReference type="Gene3D" id="3.90.1150.10">
    <property type="entry name" value="Aspartate Aminotransferase, domain 1"/>
    <property type="match status" value="1"/>
</dbReference>
<sequence>MIPIVKPFFPNPEELMPALEEVIYSGYVAEGEKVYEFEKLFSQYVNNPYAVSLNSGTAALHIALLLAGVGEDDEVISTVLTAEPTNVAIKLVGAKVVWADVTAHTGLLDPQSVRSKITSRTKAIMLVHYAGMVCDMDEFDKISNEYNIPIIEDAAHALGAKYNGSPVGSNSDYTVFSLQAIKHMTTVDGGFLTVKKEAQYNKAKLLRWFGLDKKLPRLENDIKFPGYKYHMNNVNATIGIIQMRHIREVVNKYIGNGKYFDSSLQSIPGVKLLKYNENTEPSYWLYTMKVDNREGFIRMMNENGISASELHLRNDRHSLFAESQTDLPVFDKFYEKMVHIPCGWWVSQEDRERIVDVIKRGW</sequence>
<gene>
    <name evidence="5" type="ORF">D6B99_10545</name>
</gene>
<evidence type="ECO:0000256" key="3">
    <source>
        <dbReference type="PIRSR" id="PIRSR000390-2"/>
    </source>
</evidence>
<dbReference type="PANTHER" id="PTHR30244:SF34">
    <property type="entry name" value="DTDP-4-AMINO-4,6-DIDEOXYGALACTOSE TRANSAMINASE"/>
    <property type="match status" value="1"/>
</dbReference>
<dbReference type="EMBL" id="CP032489">
    <property type="protein sequence ID" value="AYD47990.1"/>
    <property type="molecule type" value="Genomic_DNA"/>
</dbReference>
<reference evidence="5 6" key="1">
    <citation type="submission" date="2018-09" db="EMBL/GenBank/DDBJ databases">
        <title>Arachidicoccus sp. nov., a bacterium isolated from soil.</title>
        <authorList>
            <person name="Weon H.-Y."/>
            <person name="Kwon S.-W."/>
            <person name="Lee S.A."/>
        </authorList>
    </citation>
    <scope>NUCLEOTIDE SEQUENCE [LARGE SCALE GENOMIC DNA]</scope>
    <source>
        <strain evidence="5 6">KIS59-12</strain>
    </source>
</reference>
<dbReference type="OrthoDB" id="9810913at2"/>
<evidence type="ECO:0000313" key="6">
    <source>
        <dbReference type="Proteomes" id="UP000266118"/>
    </source>
</evidence>
<dbReference type="AlphaFoldDB" id="A0A386HR74"/>
<dbReference type="PANTHER" id="PTHR30244">
    <property type="entry name" value="TRANSAMINASE"/>
    <property type="match status" value="1"/>
</dbReference>
<dbReference type="InterPro" id="IPR015422">
    <property type="entry name" value="PyrdxlP-dep_Trfase_small"/>
</dbReference>
<organism evidence="5 6">
    <name type="scientific">Arachidicoccus soli</name>
    <dbReference type="NCBI Taxonomy" id="2341117"/>
    <lineage>
        <taxon>Bacteria</taxon>
        <taxon>Pseudomonadati</taxon>
        <taxon>Bacteroidota</taxon>
        <taxon>Chitinophagia</taxon>
        <taxon>Chitinophagales</taxon>
        <taxon>Chitinophagaceae</taxon>
        <taxon>Arachidicoccus</taxon>
    </lineage>
</organism>
<dbReference type="GO" id="GO:0000271">
    <property type="term" value="P:polysaccharide biosynthetic process"/>
    <property type="evidence" value="ECO:0007669"/>
    <property type="project" value="TreeGrafter"/>
</dbReference>
<proteinExistence type="inferred from homology"/>
<keyword evidence="5" id="KW-0808">Transferase</keyword>
<dbReference type="CDD" id="cd00616">
    <property type="entry name" value="AHBA_syn"/>
    <property type="match status" value="1"/>
</dbReference>
<dbReference type="GO" id="GO:0008483">
    <property type="term" value="F:transaminase activity"/>
    <property type="evidence" value="ECO:0007669"/>
    <property type="project" value="UniProtKB-KW"/>
</dbReference>
<dbReference type="GO" id="GO:0030170">
    <property type="term" value="F:pyridoxal phosphate binding"/>
    <property type="evidence" value="ECO:0007669"/>
    <property type="project" value="TreeGrafter"/>
</dbReference>
<keyword evidence="5" id="KW-0032">Aminotransferase</keyword>
<protein>
    <submittedName>
        <fullName evidence="5">DegT/DnrJ/EryC1/StrS family aminotransferase</fullName>
    </submittedName>
</protein>
<keyword evidence="6" id="KW-1185">Reference proteome</keyword>
<evidence type="ECO:0000256" key="4">
    <source>
        <dbReference type="RuleBase" id="RU004508"/>
    </source>
</evidence>
<dbReference type="Gene3D" id="3.40.640.10">
    <property type="entry name" value="Type I PLP-dependent aspartate aminotransferase-like (Major domain)"/>
    <property type="match status" value="1"/>
</dbReference>
<dbReference type="InterPro" id="IPR015421">
    <property type="entry name" value="PyrdxlP-dep_Trfase_major"/>
</dbReference>
<dbReference type="PIRSF" id="PIRSF000390">
    <property type="entry name" value="PLP_StrS"/>
    <property type="match status" value="1"/>
</dbReference>
<feature type="modified residue" description="N6-(pyridoxal phosphate)lysine" evidence="3">
    <location>
        <position position="182"/>
    </location>
</feature>
<name>A0A386HR74_9BACT</name>
<dbReference type="Pfam" id="PF01041">
    <property type="entry name" value="DegT_DnrJ_EryC1"/>
    <property type="match status" value="1"/>
</dbReference>
<accession>A0A386HR74</accession>
<evidence type="ECO:0000256" key="2">
    <source>
        <dbReference type="PIRSR" id="PIRSR000390-1"/>
    </source>
</evidence>
<comment type="similarity">
    <text evidence="1 4">Belongs to the DegT/DnrJ/EryC1 family.</text>
</comment>
<evidence type="ECO:0000256" key="1">
    <source>
        <dbReference type="ARBA" id="ARBA00037999"/>
    </source>
</evidence>
<keyword evidence="3 4" id="KW-0663">Pyridoxal phosphate</keyword>
<feature type="active site" description="Proton acceptor" evidence="2">
    <location>
        <position position="182"/>
    </location>
</feature>
<dbReference type="KEGG" id="ark:D6B99_10545"/>
<dbReference type="InterPro" id="IPR000653">
    <property type="entry name" value="DegT/StrS_aminotransferase"/>
</dbReference>
<dbReference type="RefSeq" id="WP_119987987.1">
    <property type="nucleotide sequence ID" value="NZ_CP032489.1"/>
</dbReference>
<evidence type="ECO:0000313" key="5">
    <source>
        <dbReference type="EMBL" id="AYD47990.1"/>
    </source>
</evidence>
<dbReference type="SUPFAM" id="SSF53383">
    <property type="entry name" value="PLP-dependent transferases"/>
    <property type="match status" value="1"/>
</dbReference>
<dbReference type="Proteomes" id="UP000266118">
    <property type="component" value="Chromosome"/>
</dbReference>